<feature type="domain" description="Pyridoxamine 5'-phosphate oxidase N-terminal" evidence="1">
    <location>
        <begin position="9"/>
        <end position="109"/>
    </location>
</feature>
<organism evidence="2 3">
    <name type="scientific">Candidatus Gottesmanbacteria bacterium RIFCSPHIGHO2_01_FULL_46_14</name>
    <dbReference type="NCBI Taxonomy" id="1798380"/>
    <lineage>
        <taxon>Bacteria</taxon>
        <taxon>Candidatus Gottesmaniibacteriota</taxon>
    </lineage>
</organism>
<comment type="caution">
    <text evidence="2">The sequence shown here is derived from an EMBL/GenBank/DDBJ whole genome shotgun (WGS) entry which is preliminary data.</text>
</comment>
<dbReference type="AlphaFoldDB" id="A0A1F5ZR60"/>
<dbReference type="SUPFAM" id="SSF50475">
    <property type="entry name" value="FMN-binding split barrel"/>
    <property type="match status" value="1"/>
</dbReference>
<gene>
    <name evidence="2" type="ORF">A2875_02990</name>
</gene>
<dbReference type="Pfam" id="PF01243">
    <property type="entry name" value="PNPOx_N"/>
    <property type="match status" value="1"/>
</dbReference>
<dbReference type="Gene3D" id="2.30.110.10">
    <property type="entry name" value="Electron Transport, Fmn-binding Protein, Chain A"/>
    <property type="match status" value="1"/>
</dbReference>
<reference evidence="2 3" key="1">
    <citation type="journal article" date="2016" name="Nat. Commun.">
        <title>Thousands of microbial genomes shed light on interconnected biogeochemical processes in an aquifer system.</title>
        <authorList>
            <person name="Anantharaman K."/>
            <person name="Brown C.T."/>
            <person name="Hug L.A."/>
            <person name="Sharon I."/>
            <person name="Castelle C.J."/>
            <person name="Probst A.J."/>
            <person name="Thomas B.C."/>
            <person name="Singh A."/>
            <person name="Wilkins M.J."/>
            <person name="Karaoz U."/>
            <person name="Brodie E.L."/>
            <person name="Williams K.H."/>
            <person name="Hubbard S.S."/>
            <person name="Banfield J.F."/>
        </authorList>
    </citation>
    <scope>NUCLEOTIDE SEQUENCE [LARGE SCALE GENOMIC DNA]</scope>
</reference>
<proteinExistence type="predicted"/>
<dbReference type="EMBL" id="MFJJ01000010">
    <property type="protein sequence ID" value="OGG14901.1"/>
    <property type="molecule type" value="Genomic_DNA"/>
</dbReference>
<dbReference type="InterPro" id="IPR012349">
    <property type="entry name" value="Split_barrel_FMN-bd"/>
</dbReference>
<protein>
    <recommendedName>
        <fullName evidence="1">Pyridoxamine 5'-phosphate oxidase N-terminal domain-containing protein</fullName>
    </recommendedName>
</protein>
<sequence length="156" mass="17797">MNTKNKNIIKDILQATPLLSMASITKDGKSWICTAFYAYDDKLKLYFLTPPTTQHSKNLEKNASVAISVFDTHQNPDDKKRGLQIFGACHKAAGNEIEKGLRIYGKRFVDFGKKILSPEDIEKSKMHSRFYVVVPQKIKIFDELVFGEEIWVTVVI</sequence>
<evidence type="ECO:0000313" key="3">
    <source>
        <dbReference type="Proteomes" id="UP000177416"/>
    </source>
</evidence>
<dbReference type="InterPro" id="IPR011576">
    <property type="entry name" value="Pyridox_Oxase_N"/>
</dbReference>
<evidence type="ECO:0000259" key="1">
    <source>
        <dbReference type="Pfam" id="PF01243"/>
    </source>
</evidence>
<evidence type="ECO:0000313" key="2">
    <source>
        <dbReference type="EMBL" id="OGG14901.1"/>
    </source>
</evidence>
<dbReference type="Proteomes" id="UP000177416">
    <property type="component" value="Unassembled WGS sequence"/>
</dbReference>
<accession>A0A1F5ZR60</accession>
<name>A0A1F5ZR60_9BACT</name>